<evidence type="ECO:0000256" key="3">
    <source>
        <dbReference type="ARBA" id="ARBA00022840"/>
    </source>
</evidence>
<keyword evidence="2" id="KW-0547">Nucleotide-binding</keyword>
<dbReference type="Gene3D" id="3.50.7.10">
    <property type="entry name" value="GroEL"/>
    <property type="match status" value="1"/>
</dbReference>
<protein>
    <submittedName>
        <fullName evidence="5">T-complex protein 1 subunit zeta</fullName>
    </submittedName>
</protein>
<evidence type="ECO:0000256" key="4">
    <source>
        <dbReference type="ARBA" id="ARBA00023186"/>
    </source>
</evidence>
<dbReference type="EMBL" id="JAGFMF010011574">
    <property type="protein sequence ID" value="KAG8520309.1"/>
    <property type="molecule type" value="Genomic_DNA"/>
</dbReference>
<dbReference type="PANTHER" id="PTHR11353">
    <property type="entry name" value="CHAPERONIN"/>
    <property type="match status" value="1"/>
</dbReference>
<dbReference type="InterPro" id="IPR017998">
    <property type="entry name" value="Chaperone_TCP-1"/>
</dbReference>
<proteinExistence type="inferred from homology"/>
<comment type="similarity">
    <text evidence="1">Belongs to the TCP-1 chaperonin family.</text>
</comment>
<organism evidence="5 6">
    <name type="scientific">Galemys pyrenaicus</name>
    <name type="common">Iberian desman</name>
    <name type="synonym">Pyrenean desman</name>
    <dbReference type="NCBI Taxonomy" id="202257"/>
    <lineage>
        <taxon>Eukaryota</taxon>
        <taxon>Metazoa</taxon>
        <taxon>Chordata</taxon>
        <taxon>Craniata</taxon>
        <taxon>Vertebrata</taxon>
        <taxon>Euteleostomi</taxon>
        <taxon>Mammalia</taxon>
        <taxon>Eutheria</taxon>
        <taxon>Laurasiatheria</taxon>
        <taxon>Eulipotyphla</taxon>
        <taxon>Talpidae</taxon>
        <taxon>Galemys</taxon>
    </lineage>
</organism>
<name>A0A8J6B6P3_GALPY</name>
<feature type="non-terminal residue" evidence="5">
    <location>
        <position position="1"/>
    </location>
</feature>
<dbReference type="GO" id="GO:0005524">
    <property type="term" value="F:ATP binding"/>
    <property type="evidence" value="ECO:0007669"/>
    <property type="project" value="UniProtKB-KW"/>
</dbReference>
<keyword evidence="4" id="KW-0143">Chaperone</keyword>
<keyword evidence="6" id="KW-1185">Reference proteome</keyword>
<evidence type="ECO:0000256" key="1">
    <source>
        <dbReference type="ARBA" id="ARBA00008020"/>
    </source>
</evidence>
<dbReference type="InterPro" id="IPR027413">
    <property type="entry name" value="GROEL-like_equatorial_sf"/>
</dbReference>
<sequence>MVSELQDILRANLGLKDIMKMLVSGAGGVKLVKDGNVLSQANSALNRLFNSQNAFAKEDILALHRAKRRNMGRLTLTCGGVALNSFDSLNPDCLGHIGLVYNTGFDLREIVVKVQAEHSESGQLVDVDLSI</sequence>
<evidence type="ECO:0000313" key="6">
    <source>
        <dbReference type="Proteomes" id="UP000700334"/>
    </source>
</evidence>
<dbReference type="GO" id="GO:0005832">
    <property type="term" value="C:chaperonin-containing T-complex"/>
    <property type="evidence" value="ECO:0007669"/>
    <property type="project" value="UniProtKB-ARBA"/>
</dbReference>
<dbReference type="InterPro" id="IPR027409">
    <property type="entry name" value="GroEL-like_apical_dom_sf"/>
</dbReference>
<evidence type="ECO:0000256" key="2">
    <source>
        <dbReference type="ARBA" id="ARBA00022741"/>
    </source>
</evidence>
<reference evidence="5" key="1">
    <citation type="journal article" date="2021" name="Evol. Appl.">
        <title>The genome of the Pyrenean desman and the effects of bottlenecks and inbreeding on the genomic landscape of an endangered species.</title>
        <authorList>
            <person name="Escoda L."/>
            <person name="Castresana J."/>
        </authorList>
    </citation>
    <scope>NUCLEOTIDE SEQUENCE</scope>
    <source>
        <strain evidence="5">IBE-C5619</strain>
    </source>
</reference>
<comment type="caution">
    <text evidence="5">The sequence shown here is derived from an EMBL/GenBank/DDBJ whole genome shotgun (WGS) entry which is preliminary data.</text>
</comment>
<dbReference type="OrthoDB" id="10052040at2759"/>
<dbReference type="Pfam" id="PF00118">
    <property type="entry name" value="Cpn60_TCP1"/>
    <property type="match status" value="1"/>
</dbReference>
<gene>
    <name evidence="5" type="ORF">J0S82_009060</name>
</gene>
<dbReference type="SUPFAM" id="SSF48592">
    <property type="entry name" value="GroEL equatorial domain-like"/>
    <property type="match status" value="1"/>
</dbReference>
<dbReference type="GO" id="GO:0140662">
    <property type="term" value="F:ATP-dependent protein folding chaperone"/>
    <property type="evidence" value="ECO:0007669"/>
    <property type="project" value="InterPro"/>
</dbReference>
<evidence type="ECO:0000313" key="5">
    <source>
        <dbReference type="EMBL" id="KAG8520309.1"/>
    </source>
</evidence>
<dbReference type="InterPro" id="IPR002423">
    <property type="entry name" value="Cpn60/GroEL/TCP-1"/>
</dbReference>
<accession>A0A8J6B6P3</accession>
<dbReference type="Proteomes" id="UP000700334">
    <property type="component" value="Unassembled WGS sequence"/>
</dbReference>
<dbReference type="AlphaFoldDB" id="A0A8J6B6P3"/>
<keyword evidence="3" id="KW-0067">ATP-binding</keyword>
<dbReference type="SUPFAM" id="SSF52029">
    <property type="entry name" value="GroEL apical domain-like"/>
    <property type="match status" value="1"/>
</dbReference>